<name>A0A8H7V6K1_9FUNG</name>
<dbReference type="OrthoDB" id="2427554at2759"/>
<evidence type="ECO:0000259" key="3">
    <source>
        <dbReference type="SMART" id="SM00563"/>
    </source>
</evidence>
<dbReference type="GO" id="GO:0008654">
    <property type="term" value="P:phospholipid biosynthetic process"/>
    <property type="evidence" value="ECO:0007669"/>
    <property type="project" value="TreeGrafter"/>
</dbReference>
<dbReference type="GO" id="GO:0016287">
    <property type="term" value="F:glycerone-phosphate O-acyltransferase activity"/>
    <property type="evidence" value="ECO:0007669"/>
    <property type="project" value="TreeGrafter"/>
</dbReference>
<accession>A0A8H7V6K1</accession>
<dbReference type="InterPro" id="IPR002123">
    <property type="entry name" value="Plipid/glycerol_acylTrfase"/>
</dbReference>
<feature type="transmembrane region" description="Helical" evidence="1">
    <location>
        <begin position="455"/>
        <end position="485"/>
    </location>
</feature>
<dbReference type="GO" id="GO:0004366">
    <property type="term" value="F:glycerol-3-phosphate O-acyltransferase activity"/>
    <property type="evidence" value="ECO:0007669"/>
    <property type="project" value="TreeGrafter"/>
</dbReference>
<dbReference type="InterPro" id="IPR052744">
    <property type="entry name" value="GPAT/DAPAT"/>
</dbReference>
<proteinExistence type="predicted"/>
<protein>
    <recommendedName>
        <fullName evidence="3">Phospholipid/glycerol acyltransferase domain-containing protein</fullName>
    </recommendedName>
</protein>
<keyword evidence="1" id="KW-1133">Transmembrane helix</keyword>
<keyword evidence="5" id="KW-1185">Reference proteome</keyword>
<reference evidence="4" key="1">
    <citation type="submission" date="2020-12" db="EMBL/GenBank/DDBJ databases">
        <title>Metabolic potential, ecology and presence of endohyphal bacteria is reflected in genomic diversity of Mucoromycotina.</title>
        <authorList>
            <person name="Muszewska A."/>
            <person name="Okrasinska A."/>
            <person name="Steczkiewicz K."/>
            <person name="Drgas O."/>
            <person name="Orlowska M."/>
            <person name="Perlinska-Lenart U."/>
            <person name="Aleksandrzak-Piekarczyk T."/>
            <person name="Szatraj K."/>
            <person name="Zielenkiewicz U."/>
            <person name="Pilsyk S."/>
            <person name="Malc E."/>
            <person name="Mieczkowski P."/>
            <person name="Kruszewska J.S."/>
            <person name="Biernat P."/>
            <person name="Pawlowska J."/>
        </authorList>
    </citation>
    <scope>NUCLEOTIDE SEQUENCE</scope>
    <source>
        <strain evidence="4">CBS 226.32</strain>
    </source>
</reference>
<keyword evidence="1" id="KW-0812">Transmembrane</keyword>
<dbReference type="Pfam" id="PF01553">
    <property type="entry name" value="Acyltransferase"/>
    <property type="match status" value="1"/>
</dbReference>
<feature type="transmembrane region" description="Helical" evidence="1">
    <location>
        <begin position="410"/>
        <end position="434"/>
    </location>
</feature>
<evidence type="ECO:0000313" key="5">
    <source>
        <dbReference type="Proteomes" id="UP000650833"/>
    </source>
</evidence>
<dbReference type="AlphaFoldDB" id="A0A8H7V6K1"/>
<gene>
    <name evidence="4" type="ORF">INT46_011533</name>
</gene>
<dbReference type="PANTHER" id="PTHR31605:SF0">
    <property type="entry name" value="GLYCEROL-3-PHOSPHATE O-ACYLTRANSFERASE 1"/>
    <property type="match status" value="1"/>
</dbReference>
<feature type="transmembrane region" description="Helical" evidence="1">
    <location>
        <begin position="491"/>
        <end position="513"/>
    </location>
</feature>
<dbReference type="SUPFAM" id="SSF69593">
    <property type="entry name" value="Glycerol-3-phosphate (1)-acyltransferase"/>
    <property type="match status" value="2"/>
</dbReference>
<keyword evidence="2" id="KW-0732">Signal</keyword>
<feature type="domain" description="Phospholipid/glycerol acyltransferase" evidence="3">
    <location>
        <begin position="58"/>
        <end position="260"/>
    </location>
</feature>
<dbReference type="Proteomes" id="UP000650833">
    <property type="component" value="Unassembled WGS sequence"/>
</dbReference>
<dbReference type="PANTHER" id="PTHR31605">
    <property type="entry name" value="GLYCEROL-3-PHOSPHATE O-ACYLTRANSFERASE 1"/>
    <property type="match status" value="1"/>
</dbReference>
<feature type="signal peptide" evidence="2">
    <location>
        <begin position="1"/>
        <end position="18"/>
    </location>
</feature>
<evidence type="ECO:0000256" key="2">
    <source>
        <dbReference type="SAM" id="SignalP"/>
    </source>
</evidence>
<dbReference type="SMART" id="SM00563">
    <property type="entry name" value="PlsC"/>
    <property type="match status" value="1"/>
</dbReference>
<evidence type="ECO:0000256" key="1">
    <source>
        <dbReference type="SAM" id="Phobius"/>
    </source>
</evidence>
<dbReference type="CDD" id="cd07992">
    <property type="entry name" value="LPLAT_AAK14816-like"/>
    <property type="match status" value="1"/>
</dbReference>
<sequence length="621" mass="70025">MFLSFSLLILYYYYYSEKKMPKDAYDGIKFLFKLITDVFFREIKVSGAHNVPREDPCIFIVAPHANQFVDPGMVIISNPRRFSPLMAESSFKRKIVGAAARALKAIPVIRPQDLATKGKGQLFVNKDSLTILNGKDTQFKAQAAPRDMIVLSKSLSFVITEVISDTELRLKTELTPEAIEHISKSATFKIIPHVDQGVLYEKVHERLNQNESIVIFPEGGSHDRSEMLPLKAGFAIMALSAMAENKDLKVKIVPVGLNYFHPHRFRSRAVISYGVPISIEPELVEDYIKGGTSKHDAISKVLESGYEGLKSVTINAPSYDTLMIIATARRLYRPAAEHKLTIDQVVELNRRFLLGYRHFEKDPRLVDLAQRIKAYNNTLKYFGLRDYQVARTQYTAYSAAPILVSRIIKLVFLAIFGFPSLLINSPLIILALVISQKKQEEALAGSSVKIAARDVLATWKILVALVGMPALYGFYSFLLFLYLYFNGYAHSFGLSCLVWVVLPFIQYICVLVLENSVDIYNSLSPLFLSLSNPDGAAELRKMRENLSNTITTFVDENGSTALKDFDKSKFDKMELHEKIESRRILNGLDIAPTVLTKWFDDKNLFNFNSNSSISSDDSESE</sequence>
<feature type="chain" id="PRO_5035003494" description="Phospholipid/glycerol acyltransferase domain-containing protein" evidence="2">
    <location>
        <begin position="19"/>
        <end position="621"/>
    </location>
</feature>
<comment type="caution">
    <text evidence="4">The sequence shown here is derived from an EMBL/GenBank/DDBJ whole genome shotgun (WGS) entry which is preliminary data.</text>
</comment>
<keyword evidence="1" id="KW-0472">Membrane</keyword>
<evidence type="ECO:0000313" key="4">
    <source>
        <dbReference type="EMBL" id="KAG2212046.1"/>
    </source>
</evidence>
<organism evidence="4 5">
    <name type="scientific">Mucor plumbeus</name>
    <dbReference type="NCBI Taxonomy" id="97098"/>
    <lineage>
        <taxon>Eukaryota</taxon>
        <taxon>Fungi</taxon>
        <taxon>Fungi incertae sedis</taxon>
        <taxon>Mucoromycota</taxon>
        <taxon>Mucoromycotina</taxon>
        <taxon>Mucoromycetes</taxon>
        <taxon>Mucorales</taxon>
        <taxon>Mucorineae</taxon>
        <taxon>Mucoraceae</taxon>
        <taxon>Mucor</taxon>
    </lineage>
</organism>
<dbReference type="EMBL" id="JAEPRC010000057">
    <property type="protein sequence ID" value="KAG2212046.1"/>
    <property type="molecule type" value="Genomic_DNA"/>
</dbReference>